<dbReference type="PIRSF" id="PIRSF037260">
    <property type="entry name" value="UPF0223"/>
    <property type="match status" value="1"/>
</dbReference>
<evidence type="ECO:0000313" key="2">
    <source>
        <dbReference type="Proteomes" id="UP000051442"/>
    </source>
</evidence>
<name>A0A0R2FD43_9LACO</name>
<accession>A0A0R2FD43</accession>
<dbReference type="EMBL" id="AYZM01000036">
    <property type="protein sequence ID" value="KRN26352.1"/>
    <property type="molecule type" value="Genomic_DNA"/>
</dbReference>
<dbReference type="PATRIC" id="fig|1423804.4.peg.2446"/>
<dbReference type="STRING" id="1423804.FD14_GL002254"/>
<dbReference type="InterPro" id="IPR007920">
    <property type="entry name" value="UPF0223"/>
</dbReference>
<keyword evidence="2" id="KW-1185">Reference proteome</keyword>
<evidence type="ECO:0000313" key="1">
    <source>
        <dbReference type="EMBL" id="KRN26352.1"/>
    </source>
</evidence>
<proteinExistence type="predicted"/>
<sequence>MKNYSYPLADDWTTDEIVVVTTLYQRLEDAYELNQGVSKQALLAAYQAFKEIVPSKSQEKQLGRQFETLTGYSLYRTMKAARETTRKSVKMVLGGSH</sequence>
<dbReference type="Proteomes" id="UP000051442">
    <property type="component" value="Unassembled WGS sequence"/>
</dbReference>
<dbReference type="SUPFAM" id="SSF158504">
    <property type="entry name" value="BH2638-like"/>
    <property type="match status" value="1"/>
</dbReference>
<dbReference type="OrthoDB" id="1649074at2"/>
<dbReference type="AlphaFoldDB" id="A0A0R2FD43"/>
<reference evidence="1 2" key="1">
    <citation type="journal article" date="2015" name="Genome Announc.">
        <title>Expanding the biotechnology potential of lactobacilli through comparative genomics of 213 strains and associated genera.</title>
        <authorList>
            <person name="Sun Z."/>
            <person name="Harris H.M."/>
            <person name="McCann A."/>
            <person name="Guo C."/>
            <person name="Argimon S."/>
            <person name="Zhang W."/>
            <person name="Yang X."/>
            <person name="Jeffery I.B."/>
            <person name="Cooney J.C."/>
            <person name="Kagawa T.F."/>
            <person name="Liu W."/>
            <person name="Song Y."/>
            <person name="Salvetti E."/>
            <person name="Wrobel A."/>
            <person name="Rasinkangas P."/>
            <person name="Parkhill J."/>
            <person name="Rea M.C."/>
            <person name="O'Sullivan O."/>
            <person name="Ritari J."/>
            <person name="Douillard F.P."/>
            <person name="Paul Ross R."/>
            <person name="Yang R."/>
            <person name="Briner A.E."/>
            <person name="Felis G.E."/>
            <person name="de Vos W.M."/>
            <person name="Barrangou R."/>
            <person name="Klaenhammer T.R."/>
            <person name="Caufield P.W."/>
            <person name="Cui Y."/>
            <person name="Zhang H."/>
            <person name="O'Toole P.W."/>
        </authorList>
    </citation>
    <scope>NUCLEOTIDE SEQUENCE [LARGE SCALE GENOMIC DNA]</scope>
    <source>
        <strain evidence="1 2">DSM 23365</strain>
    </source>
</reference>
<comment type="caution">
    <text evidence="1">The sequence shown here is derived from an EMBL/GenBank/DDBJ whole genome shotgun (WGS) entry which is preliminary data.</text>
</comment>
<organism evidence="1 2">
    <name type="scientific">Secundilactobacillus similis DSM 23365 = JCM 2765</name>
    <dbReference type="NCBI Taxonomy" id="1423804"/>
    <lineage>
        <taxon>Bacteria</taxon>
        <taxon>Bacillati</taxon>
        <taxon>Bacillota</taxon>
        <taxon>Bacilli</taxon>
        <taxon>Lactobacillales</taxon>
        <taxon>Lactobacillaceae</taxon>
        <taxon>Secundilactobacillus</taxon>
    </lineage>
</organism>
<dbReference type="Pfam" id="PF05256">
    <property type="entry name" value="UPF0223"/>
    <property type="match status" value="1"/>
</dbReference>
<gene>
    <name evidence="1" type="ORF">FD14_GL002254</name>
</gene>
<dbReference type="NCBIfam" id="NF003353">
    <property type="entry name" value="PRK04387.1"/>
    <property type="match status" value="1"/>
</dbReference>
<dbReference type="Gene3D" id="1.10.220.80">
    <property type="entry name" value="BH2638-like"/>
    <property type="match status" value="1"/>
</dbReference>
<dbReference type="RefSeq" id="WP_054736091.1">
    <property type="nucleotide sequence ID" value="NZ_AYZM01000036.1"/>
</dbReference>
<protein>
    <submittedName>
        <fullName evidence="1">Uncharacterized protein</fullName>
    </submittedName>
</protein>
<dbReference type="InterPro" id="IPR023324">
    <property type="entry name" value="BH2638-like_sf"/>
</dbReference>